<proteinExistence type="predicted"/>
<gene>
    <name evidence="2" type="ORF">J2W36_000632</name>
</gene>
<evidence type="ECO:0000259" key="1">
    <source>
        <dbReference type="PROSITE" id="PS50925"/>
    </source>
</evidence>
<sequence>MTDLHEILYCSVLANGQSPTVVGQIVSEARARNPLRGITGLLVFDGIRFCQHIEGPREAVLTLASSMEMDVRHADMRVVYDGALFERRYQRFDMGLAEGDDVTGLAEIYTLDGQVALDRFLALRSGFDVNG</sequence>
<dbReference type="SMART" id="SM01034">
    <property type="entry name" value="BLUF"/>
    <property type="match status" value="1"/>
</dbReference>
<organism evidence="2 3">
    <name type="scientific">Variovorax ginsengisoli</name>
    <dbReference type="NCBI Taxonomy" id="363844"/>
    <lineage>
        <taxon>Bacteria</taxon>
        <taxon>Pseudomonadati</taxon>
        <taxon>Pseudomonadota</taxon>
        <taxon>Betaproteobacteria</taxon>
        <taxon>Burkholderiales</taxon>
        <taxon>Comamonadaceae</taxon>
        <taxon>Variovorax</taxon>
    </lineage>
</organism>
<evidence type="ECO:0000313" key="3">
    <source>
        <dbReference type="Proteomes" id="UP001226867"/>
    </source>
</evidence>
<dbReference type="SUPFAM" id="SSF54975">
    <property type="entry name" value="Acylphosphatase/BLUF domain-like"/>
    <property type="match status" value="1"/>
</dbReference>
<comment type="caution">
    <text evidence="2">The sequence shown here is derived from an EMBL/GenBank/DDBJ whole genome shotgun (WGS) entry which is preliminary data.</text>
</comment>
<keyword evidence="3" id="KW-1185">Reference proteome</keyword>
<accession>A0ABT9S4X1</accession>
<dbReference type="EMBL" id="JAUSRO010000002">
    <property type="protein sequence ID" value="MDP9898397.1"/>
    <property type="molecule type" value="Genomic_DNA"/>
</dbReference>
<feature type="domain" description="BLUF" evidence="1">
    <location>
        <begin position="4"/>
        <end position="95"/>
    </location>
</feature>
<dbReference type="Proteomes" id="UP001226867">
    <property type="component" value="Unassembled WGS sequence"/>
</dbReference>
<name>A0ABT9S4X1_9BURK</name>
<evidence type="ECO:0000313" key="2">
    <source>
        <dbReference type="EMBL" id="MDP9898397.1"/>
    </source>
</evidence>
<reference evidence="2 3" key="1">
    <citation type="submission" date="2023-07" db="EMBL/GenBank/DDBJ databases">
        <title>Sorghum-associated microbial communities from plants grown in Nebraska, USA.</title>
        <authorList>
            <person name="Schachtman D."/>
        </authorList>
    </citation>
    <scope>NUCLEOTIDE SEQUENCE [LARGE SCALE GENOMIC DNA]</scope>
    <source>
        <strain evidence="2 3">DS1607</strain>
    </source>
</reference>
<dbReference type="Pfam" id="PF04940">
    <property type="entry name" value="BLUF"/>
    <property type="match status" value="1"/>
</dbReference>
<dbReference type="InterPro" id="IPR036046">
    <property type="entry name" value="Acylphosphatase-like_dom_sf"/>
</dbReference>
<protein>
    <recommendedName>
        <fullName evidence="1">BLUF domain-containing protein</fullName>
    </recommendedName>
</protein>
<dbReference type="RefSeq" id="WP_307688213.1">
    <property type="nucleotide sequence ID" value="NZ_JAUSRO010000002.1"/>
</dbReference>
<dbReference type="InterPro" id="IPR007024">
    <property type="entry name" value="BLUF_domain"/>
</dbReference>
<dbReference type="Gene3D" id="3.30.70.100">
    <property type="match status" value="1"/>
</dbReference>
<dbReference type="PROSITE" id="PS50925">
    <property type="entry name" value="BLUF"/>
    <property type="match status" value="1"/>
</dbReference>